<sequence>MPSTMMFGSSDDADHVLEQTKHNFMLLSNEQRQEFISTLGSNAFGTSQATMAQQTPRTMPSASLSAQFPSSSYEYTARNPSAPDMGRSVSASSDMHALQRSNSSMSAWQASSQDSTSAYTHYSNASSQDQSTLQSIAESTSYNDNTVEWTPDDYVANNCVEQASSLSLPNHPQQLQLTSTFQWGLSPDGSTSPSTPSTALMTPVTYASNMSRQGSYNPQFLEDTSMLRIQSDSSFAFPAPSDDGAFPYSLNVDSKAISSYVDGSLFSPFSGSPSEVFLSALHSAPVGAQAIATPENDMPYLAEDMRRSASATSDESNASDASAPSSTCSRQSRRESEISAAAARKIAPKAIEINHQTESAPSNAQMARIRSEDGSSKTVGVITKTPYVRPQHPKIMCQYCNERPEGFRGTHELERHVARAHAPSRKGYICIDGSADKQFLARCKHCKNKKVYGAYYNAAAHLRRAHFHPRKRGRKGKNDEKRGGIGGGDDPPMDYLKMHWIREIDVDNNPTPSSPACSSDDANDHVDTSYQSIFKTDAAAVSYPAQQAMPLAMTNQVHINANQFVDYSMSAQLSEPVMFDANTLNSYDNIAPSTTDMNSFQFDAYM</sequence>
<dbReference type="Proteomes" id="UP000799777">
    <property type="component" value="Unassembled WGS sequence"/>
</dbReference>
<comment type="caution">
    <text evidence="3">The sequence shown here is derived from an EMBL/GenBank/DDBJ whole genome shotgun (WGS) entry which is preliminary data.</text>
</comment>
<evidence type="ECO:0000313" key="3">
    <source>
        <dbReference type="EMBL" id="KAF2030048.1"/>
    </source>
</evidence>
<feature type="region of interest" description="Disordered" evidence="1">
    <location>
        <begin position="306"/>
        <end position="341"/>
    </location>
</feature>
<feature type="region of interest" description="Disordered" evidence="1">
    <location>
        <begin position="465"/>
        <end position="491"/>
    </location>
</feature>
<evidence type="ECO:0000313" key="4">
    <source>
        <dbReference type="Proteomes" id="UP000799777"/>
    </source>
</evidence>
<accession>A0A9P4LLP6</accession>
<dbReference type="Pfam" id="PF25438">
    <property type="entry name" value="DUF7896"/>
    <property type="match status" value="1"/>
</dbReference>
<name>A0A9P4LLP6_9PLEO</name>
<dbReference type="EMBL" id="ML978194">
    <property type="protein sequence ID" value="KAF2030048.1"/>
    <property type="molecule type" value="Genomic_DNA"/>
</dbReference>
<dbReference type="AlphaFoldDB" id="A0A9P4LLP6"/>
<dbReference type="PANTHER" id="PTHR42031">
    <property type="entry name" value="KEY LIME PATHOGENICITY PROTEIN"/>
    <property type="match status" value="1"/>
</dbReference>
<dbReference type="OrthoDB" id="5377599at2759"/>
<feature type="region of interest" description="Disordered" evidence="1">
    <location>
        <begin position="73"/>
        <end position="109"/>
    </location>
</feature>
<proteinExistence type="predicted"/>
<protein>
    <recommendedName>
        <fullName evidence="2">DUF7896 domain-containing protein</fullName>
    </recommendedName>
</protein>
<feature type="domain" description="DUF7896" evidence="2">
    <location>
        <begin position="425"/>
        <end position="504"/>
    </location>
</feature>
<organism evidence="3 4">
    <name type="scientific">Setomelanomma holmii</name>
    <dbReference type="NCBI Taxonomy" id="210430"/>
    <lineage>
        <taxon>Eukaryota</taxon>
        <taxon>Fungi</taxon>
        <taxon>Dikarya</taxon>
        <taxon>Ascomycota</taxon>
        <taxon>Pezizomycotina</taxon>
        <taxon>Dothideomycetes</taxon>
        <taxon>Pleosporomycetidae</taxon>
        <taxon>Pleosporales</taxon>
        <taxon>Pleosporineae</taxon>
        <taxon>Phaeosphaeriaceae</taxon>
        <taxon>Setomelanomma</taxon>
    </lineage>
</organism>
<dbReference type="PANTHER" id="PTHR42031:SF1">
    <property type="entry name" value="KEY LIME PATHOGENICITY PROTEIN"/>
    <property type="match status" value="1"/>
</dbReference>
<keyword evidence="4" id="KW-1185">Reference proteome</keyword>
<feature type="compositionally biased region" description="Polar residues" evidence="1">
    <location>
        <begin position="309"/>
        <end position="328"/>
    </location>
</feature>
<dbReference type="InterPro" id="IPR057218">
    <property type="entry name" value="DUF7896"/>
</dbReference>
<reference evidence="3" key="1">
    <citation type="journal article" date="2020" name="Stud. Mycol.">
        <title>101 Dothideomycetes genomes: a test case for predicting lifestyles and emergence of pathogens.</title>
        <authorList>
            <person name="Haridas S."/>
            <person name="Albert R."/>
            <person name="Binder M."/>
            <person name="Bloem J."/>
            <person name="Labutti K."/>
            <person name="Salamov A."/>
            <person name="Andreopoulos B."/>
            <person name="Baker S."/>
            <person name="Barry K."/>
            <person name="Bills G."/>
            <person name="Bluhm B."/>
            <person name="Cannon C."/>
            <person name="Castanera R."/>
            <person name="Culley D."/>
            <person name="Daum C."/>
            <person name="Ezra D."/>
            <person name="Gonzalez J."/>
            <person name="Henrissat B."/>
            <person name="Kuo A."/>
            <person name="Liang C."/>
            <person name="Lipzen A."/>
            <person name="Lutzoni F."/>
            <person name="Magnuson J."/>
            <person name="Mondo S."/>
            <person name="Nolan M."/>
            <person name="Ohm R."/>
            <person name="Pangilinan J."/>
            <person name="Park H.-J."/>
            <person name="Ramirez L."/>
            <person name="Alfaro M."/>
            <person name="Sun H."/>
            <person name="Tritt A."/>
            <person name="Yoshinaga Y."/>
            <person name="Zwiers L.-H."/>
            <person name="Turgeon B."/>
            <person name="Goodwin S."/>
            <person name="Spatafora J."/>
            <person name="Crous P."/>
            <person name="Grigoriev I."/>
        </authorList>
    </citation>
    <scope>NUCLEOTIDE SEQUENCE</scope>
    <source>
        <strain evidence="3">CBS 110217</strain>
    </source>
</reference>
<gene>
    <name evidence="3" type="ORF">EK21DRAFT_112341</name>
</gene>
<evidence type="ECO:0000256" key="1">
    <source>
        <dbReference type="SAM" id="MobiDB-lite"/>
    </source>
</evidence>
<feature type="compositionally biased region" description="Basic residues" evidence="1">
    <location>
        <begin position="465"/>
        <end position="475"/>
    </location>
</feature>
<evidence type="ECO:0000259" key="2">
    <source>
        <dbReference type="Pfam" id="PF25438"/>
    </source>
</evidence>